<comment type="caution">
    <text evidence="1">The sequence shown here is derived from an EMBL/GenBank/DDBJ whole genome shotgun (WGS) entry which is preliminary data.</text>
</comment>
<dbReference type="RefSeq" id="WP_147099466.1">
    <property type="nucleotide sequence ID" value="NZ_VOOS01000002.1"/>
</dbReference>
<dbReference type="InterPro" id="IPR054207">
    <property type="entry name" value="DUF6913"/>
</dbReference>
<dbReference type="Proteomes" id="UP000321721">
    <property type="component" value="Unassembled WGS sequence"/>
</dbReference>
<sequence length="181" mass="20865">MSPIKNIQLKLGKFKLKNEKKKLKRDVKAFNLSNASTVGVIYNATNRNDYELAKKFVQYLKEERKDVLSLGYINSKNSDDVVKPHLNYQFFDNNSISKIKVPNSIDAKSFISKSFSILIDLNTEDCFPIEYITTLSRAKFKVGAAGNYRNEECDLIIDISQNNNLDYLIIQIKHYLKMINP</sequence>
<name>A0A5C6RVS9_9FLAO</name>
<dbReference type="Pfam" id="PF21857">
    <property type="entry name" value="DUF6913"/>
    <property type="match status" value="1"/>
</dbReference>
<proteinExistence type="predicted"/>
<evidence type="ECO:0000313" key="2">
    <source>
        <dbReference type="Proteomes" id="UP000321721"/>
    </source>
</evidence>
<dbReference type="AlphaFoldDB" id="A0A5C6RVS9"/>
<protein>
    <submittedName>
        <fullName evidence="1">Uncharacterized protein</fullName>
    </submittedName>
</protein>
<accession>A0A5C6RVS9</accession>
<keyword evidence="2" id="KW-1185">Reference proteome</keyword>
<organism evidence="1 2">
    <name type="scientific">Vicingus serpentipes</name>
    <dbReference type="NCBI Taxonomy" id="1926625"/>
    <lineage>
        <taxon>Bacteria</taxon>
        <taxon>Pseudomonadati</taxon>
        <taxon>Bacteroidota</taxon>
        <taxon>Flavobacteriia</taxon>
        <taxon>Flavobacteriales</taxon>
        <taxon>Vicingaceae</taxon>
        <taxon>Vicingus</taxon>
    </lineage>
</organism>
<reference evidence="1 2" key="1">
    <citation type="submission" date="2019-08" db="EMBL/GenBank/DDBJ databases">
        <title>Genome of Vicingus serpentipes NCIMB 15042.</title>
        <authorList>
            <person name="Bowman J.P."/>
        </authorList>
    </citation>
    <scope>NUCLEOTIDE SEQUENCE [LARGE SCALE GENOMIC DNA]</scope>
    <source>
        <strain evidence="1 2">NCIMB 15042</strain>
    </source>
</reference>
<gene>
    <name evidence="1" type="ORF">FRY74_05655</name>
</gene>
<dbReference type="OrthoDB" id="1494085at2"/>
<dbReference type="EMBL" id="VOOS01000002">
    <property type="protein sequence ID" value="TXB66055.1"/>
    <property type="molecule type" value="Genomic_DNA"/>
</dbReference>
<evidence type="ECO:0000313" key="1">
    <source>
        <dbReference type="EMBL" id="TXB66055.1"/>
    </source>
</evidence>